<protein>
    <submittedName>
        <fullName evidence="1">Periplasmic binding protein</fullName>
    </submittedName>
</protein>
<keyword evidence="2" id="KW-1185">Reference proteome</keyword>
<proteinExistence type="predicted"/>
<accession>F0T755</accession>
<sequence>MIYVCLDDTDNLESRGTGKLSRTIANELSKNYPVYGVTRHQLYKHPEIPYTSHNTCSVIHIETDDDIDVKYNDELFEAVKFEMMADFIDGSDPGLAVAHEDQIKPALTAFGNDAKYKILNQQLARGLAKNLGIRLEGLGGTEDGVIGAMAGIGLAHTKNDGRFLLVKNNKLKGSNTVETVLNSGVDAVYTIDGRLVTKGVIVNDSKLTKPCPVNGEVILFVVEENGLLKAVNRG</sequence>
<reference evidence="1 2" key="2">
    <citation type="journal article" date="2014" name="Int. J. Syst. Evol. Microbiol.">
        <title>Methanobacterium paludis sp. nov. and a novel strain of Methanobacterium lacus isolated from northern peatlands.</title>
        <authorList>
            <person name="Cadillo-Quiroz H."/>
            <person name="Brauer S.L."/>
            <person name="Goodson N."/>
            <person name="Yavitt J.B."/>
            <person name="Zinder S.H."/>
        </authorList>
    </citation>
    <scope>NUCLEOTIDE SEQUENCE [LARGE SCALE GENOMIC DNA]</scope>
    <source>
        <strain evidence="1 2">AL-21</strain>
    </source>
</reference>
<dbReference type="STRING" id="877455.Metbo_2476"/>
<dbReference type="PANTHER" id="PTHR40705">
    <property type="entry name" value="TRNA(ILE2) 2-AGMATINYLCYTIDINE SYNTHETASE TIAS"/>
    <property type="match status" value="1"/>
</dbReference>
<organism evidence="1 2">
    <name type="scientific">Methanobacterium lacus (strain AL-21)</name>
    <dbReference type="NCBI Taxonomy" id="877455"/>
    <lineage>
        <taxon>Archaea</taxon>
        <taxon>Methanobacteriati</taxon>
        <taxon>Methanobacteriota</taxon>
        <taxon>Methanomada group</taxon>
        <taxon>Methanobacteria</taxon>
        <taxon>Methanobacteriales</taxon>
        <taxon>Methanobacteriaceae</taxon>
        <taxon>Methanobacterium</taxon>
    </lineage>
</organism>
<dbReference type="PANTHER" id="PTHR40705:SF2">
    <property type="entry name" value="DUF1743 DOMAIN-CONTAINING PROTEIN"/>
    <property type="match status" value="1"/>
</dbReference>
<gene>
    <name evidence="1" type="ordered locus">Metbo_2476</name>
</gene>
<dbReference type="KEGG" id="mel:Metbo_2476"/>
<reference evidence="2" key="1">
    <citation type="submission" date="2011-02" db="EMBL/GenBank/DDBJ databases">
        <title>Complete sequence of Methanobacterium sp. AL-21.</title>
        <authorList>
            <consortium name="US DOE Joint Genome Institute"/>
            <person name="Lucas S."/>
            <person name="Copeland A."/>
            <person name="Lapidus A."/>
            <person name="Cheng J.-F."/>
            <person name="Goodwin L."/>
            <person name="Pitluck S."/>
            <person name="Chertkov O."/>
            <person name="Detter J.C."/>
            <person name="Han C."/>
            <person name="Tapia R."/>
            <person name="Land M."/>
            <person name="Hauser L."/>
            <person name="Kyrpides N."/>
            <person name="Ivanova N."/>
            <person name="Mikhailova N."/>
            <person name="Pagani I."/>
            <person name="Cadillo-Quiroz H."/>
            <person name="Imachi H."/>
            <person name="Zinder S."/>
            <person name="Liu W."/>
            <person name="Woyke T."/>
        </authorList>
    </citation>
    <scope>NUCLEOTIDE SEQUENCE [LARGE SCALE GENOMIC DNA]</scope>
    <source>
        <strain evidence="2">AL-21</strain>
    </source>
</reference>
<dbReference type="RefSeq" id="WP_013646040.1">
    <property type="nucleotide sequence ID" value="NC_015216.1"/>
</dbReference>
<dbReference type="OrthoDB" id="350602at2157"/>
<dbReference type="eggNOG" id="arCOG01116">
    <property type="taxonomic scope" value="Archaea"/>
</dbReference>
<dbReference type="EMBL" id="CP002551">
    <property type="protein sequence ID" value="ADZ10689.1"/>
    <property type="molecule type" value="Genomic_DNA"/>
</dbReference>
<dbReference type="GeneID" id="10278950"/>
<dbReference type="AlphaFoldDB" id="F0T755"/>
<dbReference type="Proteomes" id="UP000007490">
    <property type="component" value="Chromosome"/>
</dbReference>
<dbReference type="HOGENOM" id="CLU_098525_0_0_2"/>
<evidence type="ECO:0000313" key="2">
    <source>
        <dbReference type="Proteomes" id="UP000007490"/>
    </source>
</evidence>
<dbReference type="Gene3D" id="3.30.70.2200">
    <property type="match status" value="1"/>
</dbReference>
<evidence type="ECO:0000313" key="1">
    <source>
        <dbReference type="EMBL" id="ADZ10689.1"/>
    </source>
</evidence>
<name>F0T755_METLA</name>